<gene>
    <name evidence="2" type="ORF">ONB1V03_LOCUS23023</name>
</gene>
<proteinExistence type="predicted"/>
<evidence type="ECO:0000256" key="1">
    <source>
        <dbReference type="SAM" id="MobiDB-lite"/>
    </source>
</evidence>
<feature type="region of interest" description="Disordered" evidence="1">
    <location>
        <begin position="1"/>
        <end position="39"/>
    </location>
</feature>
<sequence>MVTAQEGSEEEGPHEGHHRHDDGWGPRLHHHMGGHGGHH</sequence>
<dbReference type="EMBL" id="CAJPVJ010055378">
    <property type="protein sequence ID" value="CAG2183603.1"/>
    <property type="molecule type" value="Genomic_DNA"/>
</dbReference>
<feature type="non-terminal residue" evidence="2">
    <location>
        <position position="1"/>
    </location>
</feature>
<accession>A0A7R9R1N9</accession>
<keyword evidence="3" id="KW-1185">Reference proteome</keyword>
<organism evidence="2">
    <name type="scientific">Oppiella nova</name>
    <dbReference type="NCBI Taxonomy" id="334625"/>
    <lineage>
        <taxon>Eukaryota</taxon>
        <taxon>Metazoa</taxon>
        <taxon>Ecdysozoa</taxon>
        <taxon>Arthropoda</taxon>
        <taxon>Chelicerata</taxon>
        <taxon>Arachnida</taxon>
        <taxon>Acari</taxon>
        <taxon>Acariformes</taxon>
        <taxon>Sarcoptiformes</taxon>
        <taxon>Oribatida</taxon>
        <taxon>Brachypylina</taxon>
        <taxon>Oppioidea</taxon>
        <taxon>Oppiidae</taxon>
        <taxon>Oppiella</taxon>
    </lineage>
</organism>
<feature type="compositionally biased region" description="Basic residues" evidence="1">
    <location>
        <begin position="27"/>
        <end position="39"/>
    </location>
</feature>
<feature type="compositionally biased region" description="Basic and acidic residues" evidence="1">
    <location>
        <begin position="11"/>
        <end position="24"/>
    </location>
</feature>
<name>A0A7R9R1N9_9ACAR</name>
<dbReference type="Proteomes" id="UP000728032">
    <property type="component" value="Unassembled WGS sequence"/>
</dbReference>
<reference evidence="2" key="1">
    <citation type="submission" date="2020-11" db="EMBL/GenBank/DDBJ databases">
        <authorList>
            <person name="Tran Van P."/>
        </authorList>
    </citation>
    <scope>NUCLEOTIDE SEQUENCE</scope>
</reference>
<evidence type="ECO:0000313" key="3">
    <source>
        <dbReference type="Proteomes" id="UP000728032"/>
    </source>
</evidence>
<evidence type="ECO:0000313" key="2">
    <source>
        <dbReference type="EMBL" id="CAD7666707.1"/>
    </source>
</evidence>
<protein>
    <submittedName>
        <fullName evidence="2">Uncharacterized protein</fullName>
    </submittedName>
</protein>
<dbReference type="AlphaFoldDB" id="A0A7R9R1N9"/>
<dbReference type="EMBL" id="OC970203">
    <property type="protein sequence ID" value="CAD7666707.1"/>
    <property type="molecule type" value="Genomic_DNA"/>
</dbReference>